<dbReference type="GO" id="GO:0047616">
    <property type="term" value="F:acyl-CoA dehydrogenase (NADP+) activity"/>
    <property type="evidence" value="ECO:0007669"/>
    <property type="project" value="UniProtKB-EC"/>
</dbReference>
<keyword evidence="2" id="KW-1185">Reference proteome</keyword>
<dbReference type="EC" id="1.3.1.8" evidence="1"/>
<evidence type="ECO:0000313" key="1">
    <source>
        <dbReference type="EMBL" id="PRQ29669.1"/>
    </source>
</evidence>
<name>A0A2P6Q672_ROSCH</name>
<protein>
    <submittedName>
        <fullName evidence="1">Putative acyl-CoA dehydrogenase (NADP(+))</fullName>
        <ecNumber evidence="1">1.3.1.8</ecNumber>
    </submittedName>
</protein>
<evidence type="ECO:0000313" key="2">
    <source>
        <dbReference type="Proteomes" id="UP000238479"/>
    </source>
</evidence>
<dbReference type="Proteomes" id="UP000238479">
    <property type="component" value="Chromosome 5"/>
</dbReference>
<accession>A0A2P6Q672</accession>
<gene>
    <name evidence="1" type="ORF">RchiOBHm_Chr5g0016311</name>
</gene>
<dbReference type="EMBL" id="PDCK01000043">
    <property type="protein sequence ID" value="PRQ29669.1"/>
    <property type="molecule type" value="Genomic_DNA"/>
</dbReference>
<reference evidence="1 2" key="1">
    <citation type="journal article" date="2018" name="Nat. Genet.">
        <title>The Rosa genome provides new insights in the design of modern roses.</title>
        <authorList>
            <person name="Bendahmane M."/>
        </authorList>
    </citation>
    <scope>NUCLEOTIDE SEQUENCE [LARGE SCALE GENOMIC DNA]</scope>
    <source>
        <strain evidence="2">cv. Old Blush</strain>
    </source>
</reference>
<comment type="caution">
    <text evidence="1">The sequence shown here is derived from an EMBL/GenBank/DDBJ whole genome shotgun (WGS) entry which is preliminary data.</text>
</comment>
<dbReference type="Gramene" id="PRQ29669">
    <property type="protein sequence ID" value="PRQ29669"/>
    <property type="gene ID" value="RchiOBHm_Chr5g0016311"/>
</dbReference>
<sequence length="120" mass="13801">MKVIVVTRSGRELFKGGLELSDSEEIHKRCKCLQMHTLHPVILMEVCRIGSEDWMITLHPVYCEGSVEWVRGCMTVEDHKSGLIAKENMSFCYCKRKSVLLFISLLNCNSNLFCNLIFQT</sequence>
<proteinExistence type="predicted"/>
<keyword evidence="1" id="KW-0560">Oxidoreductase</keyword>
<dbReference type="AlphaFoldDB" id="A0A2P6Q672"/>
<organism evidence="1 2">
    <name type="scientific">Rosa chinensis</name>
    <name type="common">China rose</name>
    <dbReference type="NCBI Taxonomy" id="74649"/>
    <lineage>
        <taxon>Eukaryota</taxon>
        <taxon>Viridiplantae</taxon>
        <taxon>Streptophyta</taxon>
        <taxon>Embryophyta</taxon>
        <taxon>Tracheophyta</taxon>
        <taxon>Spermatophyta</taxon>
        <taxon>Magnoliopsida</taxon>
        <taxon>eudicotyledons</taxon>
        <taxon>Gunneridae</taxon>
        <taxon>Pentapetalae</taxon>
        <taxon>rosids</taxon>
        <taxon>fabids</taxon>
        <taxon>Rosales</taxon>
        <taxon>Rosaceae</taxon>
        <taxon>Rosoideae</taxon>
        <taxon>Rosoideae incertae sedis</taxon>
        <taxon>Rosa</taxon>
    </lineage>
</organism>